<gene>
    <name evidence="4" type="ORF">ALP92_01862</name>
</gene>
<evidence type="ECO:0000256" key="1">
    <source>
        <dbReference type="SAM" id="Coils"/>
    </source>
</evidence>
<dbReference type="SUPFAM" id="SSF81301">
    <property type="entry name" value="Nucleotidyltransferase"/>
    <property type="match status" value="1"/>
</dbReference>
<dbReference type="EMBL" id="RBRQ01000103">
    <property type="protein sequence ID" value="RMR12212.1"/>
    <property type="molecule type" value="Genomic_DNA"/>
</dbReference>
<dbReference type="PANTHER" id="PTHR41773">
    <property type="entry name" value="GTP PYROPHOSPHATASE-RELATED"/>
    <property type="match status" value="1"/>
</dbReference>
<feature type="region of interest" description="Disordered" evidence="2">
    <location>
        <begin position="352"/>
        <end position="383"/>
    </location>
</feature>
<evidence type="ECO:0000313" key="5">
    <source>
        <dbReference type="Proteomes" id="UP000276615"/>
    </source>
</evidence>
<name>A0A3M4SBN9_9PSED</name>
<feature type="coiled-coil region" evidence="1">
    <location>
        <begin position="235"/>
        <end position="300"/>
    </location>
</feature>
<dbReference type="CDD" id="cd05399">
    <property type="entry name" value="NT_Rel-Spo_like"/>
    <property type="match status" value="1"/>
</dbReference>
<reference evidence="4 5" key="1">
    <citation type="submission" date="2018-08" db="EMBL/GenBank/DDBJ databases">
        <title>Recombination of ecologically and evolutionarily significant loci maintains genetic cohesion in the Pseudomonas syringae species complex.</title>
        <authorList>
            <person name="Dillon M."/>
            <person name="Thakur S."/>
            <person name="Almeida R.N.D."/>
            <person name="Weir B.S."/>
            <person name="Guttman D.S."/>
        </authorList>
    </citation>
    <scope>NUCLEOTIDE SEQUENCE [LARGE SCALE GENOMIC DNA]</scope>
    <source>
        <strain evidence="4 5">ICMP 8670</strain>
    </source>
</reference>
<dbReference type="RefSeq" id="WP_122283043.1">
    <property type="nucleotide sequence ID" value="NZ_RBRQ01000103.1"/>
</dbReference>
<sequence>MIVGLSQADFMSHNRVTAEDWAKANIEWELLYSIGVDHQQNVKQLEMYANMLAGLVQQYEGVHSVRWRVKDPHHLMEKIVRKRGEANEKYNDISIENYWLKVTDLIGVRALHLFKAEALMIHGSILKDLSVVDVEKPILYKREGDKVSEVEFPPQEFEHRDHKSGYRSIHYILKAQPQKREIYTELQIRTIFEEGWSEIDHRVRYPNFYPDEMVGVFLNIFNRLAGQADEMGSFVQGLAKHIAEKNAEVVKAREEKHESVEAMDQMVSDLEGKTQANDKAEETIQKLKDELSRMKRLNASEGRGLLGWTDLFGASESLSTLGDAWRQAHELGLSKAHVGSTVDSLLQAALSSANKPETKSKTLPKSKRLATTRKRFPNDDNQN</sequence>
<proteinExistence type="predicted"/>
<dbReference type="GO" id="GO:0015969">
    <property type="term" value="P:guanosine tetraphosphate metabolic process"/>
    <property type="evidence" value="ECO:0007669"/>
    <property type="project" value="InterPro"/>
</dbReference>
<dbReference type="InterPro" id="IPR007685">
    <property type="entry name" value="RelA_SpoT"/>
</dbReference>
<evidence type="ECO:0000256" key="2">
    <source>
        <dbReference type="SAM" id="MobiDB-lite"/>
    </source>
</evidence>
<dbReference type="Pfam" id="PF04607">
    <property type="entry name" value="RelA_SpoT"/>
    <property type="match status" value="1"/>
</dbReference>
<dbReference type="SMART" id="SM00954">
    <property type="entry name" value="RelA_SpoT"/>
    <property type="match status" value="1"/>
</dbReference>
<dbReference type="PANTHER" id="PTHR41773:SF1">
    <property type="entry name" value="RELA_SPOT DOMAIN-CONTAINING PROTEIN"/>
    <property type="match status" value="1"/>
</dbReference>
<dbReference type="Proteomes" id="UP000276615">
    <property type="component" value="Unassembled WGS sequence"/>
</dbReference>
<feature type="compositionally biased region" description="Basic residues" evidence="2">
    <location>
        <begin position="362"/>
        <end position="375"/>
    </location>
</feature>
<accession>A0A3M4SBN9</accession>
<comment type="caution">
    <text evidence="4">The sequence shown here is derived from an EMBL/GenBank/DDBJ whole genome shotgun (WGS) entry which is preliminary data.</text>
</comment>
<dbReference type="InterPro" id="IPR043519">
    <property type="entry name" value="NT_sf"/>
</dbReference>
<keyword evidence="1" id="KW-0175">Coiled coil</keyword>
<protein>
    <recommendedName>
        <fullName evidence="3">RelA/SpoT domain-containing protein</fullName>
    </recommendedName>
</protein>
<feature type="domain" description="RelA/SpoT" evidence="3">
    <location>
        <begin position="67"/>
        <end position="211"/>
    </location>
</feature>
<organism evidence="4 5">
    <name type="scientific">Pseudomonas syringae pv. primulae</name>
    <dbReference type="NCBI Taxonomy" id="251707"/>
    <lineage>
        <taxon>Bacteria</taxon>
        <taxon>Pseudomonadati</taxon>
        <taxon>Pseudomonadota</taxon>
        <taxon>Gammaproteobacteria</taxon>
        <taxon>Pseudomonadales</taxon>
        <taxon>Pseudomonadaceae</taxon>
        <taxon>Pseudomonas</taxon>
    </lineage>
</organism>
<evidence type="ECO:0000313" key="4">
    <source>
        <dbReference type="EMBL" id="RMR12212.1"/>
    </source>
</evidence>
<dbReference type="Gene3D" id="3.30.460.10">
    <property type="entry name" value="Beta Polymerase, domain 2"/>
    <property type="match status" value="1"/>
</dbReference>
<evidence type="ECO:0000259" key="3">
    <source>
        <dbReference type="SMART" id="SM00954"/>
    </source>
</evidence>
<dbReference type="AlphaFoldDB" id="A0A3M4SBN9"/>